<dbReference type="InterPro" id="IPR016032">
    <property type="entry name" value="Sig_transdc_resp-reg_C-effctor"/>
</dbReference>
<feature type="compositionally biased region" description="Polar residues" evidence="7">
    <location>
        <begin position="1"/>
        <end position="17"/>
    </location>
</feature>
<proteinExistence type="predicted"/>
<dbReference type="Proteomes" id="UP000242415">
    <property type="component" value="Unassembled WGS sequence"/>
</dbReference>
<evidence type="ECO:0000256" key="6">
    <source>
        <dbReference type="PROSITE-ProRule" id="PRU01091"/>
    </source>
</evidence>
<evidence type="ECO:0000256" key="2">
    <source>
        <dbReference type="ARBA" id="ARBA00023012"/>
    </source>
</evidence>
<evidence type="ECO:0000256" key="3">
    <source>
        <dbReference type="ARBA" id="ARBA00023015"/>
    </source>
</evidence>
<dbReference type="GO" id="GO:0005829">
    <property type="term" value="C:cytosol"/>
    <property type="evidence" value="ECO:0007669"/>
    <property type="project" value="TreeGrafter"/>
</dbReference>
<feature type="DNA-binding region" description="OmpR/PhoB-type" evidence="6">
    <location>
        <begin position="104"/>
        <end position="200"/>
    </location>
</feature>
<dbReference type="GO" id="GO:0006355">
    <property type="term" value="P:regulation of DNA-templated transcription"/>
    <property type="evidence" value="ECO:0007669"/>
    <property type="project" value="InterPro"/>
</dbReference>
<keyword evidence="5" id="KW-0804">Transcription</keyword>
<accession>A0A1H3T6V9</accession>
<dbReference type="SUPFAM" id="SSF46894">
    <property type="entry name" value="C-terminal effector domain of the bipartite response regulators"/>
    <property type="match status" value="1"/>
</dbReference>
<protein>
    <submittedName>
        <fullName evidence="9">Transcriptional regulatory protein, C terminal</fullName>
    </submittedName>
</protein>
<dbReference type="InterPro" id="IPR001867">
    <property type="entry name" value="OmpR/PhoB-type_DNA-bd"/>
</dbReference>
<dbReference type="OrthoDB" id="8927943at2"/>
<evidence type="ECO:0000256" key="5">
    <source>
        <dbReference type="ARBA" id="ARBA00023163"/>
    </source>
</evidence>
<sequence length="210" mass="22503">MSVSPASSRAGWHTSQPAGPGRPPVASRRPAGHASPTLTVTLSIPLACEEALTPAARRLLEAAREMIERGEGAVAVTAANGEHAYVPAPRRPPASTPAPPPPAPPAPSEPAGLHILAASRSVLLDGEPLPLTRLEFDLLLHFVQNPRRVFTRLQLLTAVWGYEHTGVRTVDVHIRRLRVKVGDRMPLITTVYGVGYRLADDVVITIDHHA</sequence>
<reference evidence="10" key="1">
    <citation type="submission" date="2016-10" db="EMBL/GenBank/DDBJ databases">
        <authorList>
            <person name="Varghese N."/>
            <person name="Submissions S."/>
        </authorList>
    </citation>
    <scope>NUCLEOTIDE SEQUENCE [LARGE SCALE GENOMIC DNA]</scope>
    <source>
        <strain evidence="10">DSM 45245</strain>
    </source>
</reference>
<evidence type="ECO:0000256" key="4">
    <source>
        <dbReference type="ARBA" id="ARBA00023125"/>
    </source>
</evidence>
<dbReference type="STRING" id="405436.SAMN05444365_11833"/>
<evidence type="ECO:0000313" key="9">
    <source>
        <dbReference type="EMBL" id="SDZ45591.1"/>
    </source>
</evidence>
<dbReference type="PANTHER" id="PTHR48111:SF1">
    <property type="entry name" value="TWO-COMPONENT RESPONSE REGULATOR ORR33"/>
    <property type="match status" value="1"/>
</dbReference>
<dbReference type="PANTHER" id="PTHR48111">
    <property type="entry name" value="REGULATOR OF RPOS"/>
    <property type="match status" value="1"/>
</dbReference>
<evidence type="ECO:0000259" key="8">
    <source>
        <dbReference type="PROSITE" id="PS51755"/>
    </source>
</evidence>
<dbReference type="Pfam" id="PF00486">
    <property type="entry name" value="Trans_reg_C"/>
    <property type="match status" value="1"/>
</dbReference>
<feature type="domain" description="OmpR/PhoB-type" evidence="8">
    <location>
        <begin position="104"/>
        <end position="200"/>
    </location>
</feature>
<dbReference type="CDD" id="cd00383">
    <property type="entry name" value="trans_reg_C"/>
    <property type="match status" value="1"/>
</dbReference>
<evidence type="ECO:0000256" key="1">
    <source>
        <dbReference type="ARBA" id="ARBA00022553"/>
    </source>
</evidence>
<gene>
    <name evidence="9" type="ORF">SAMN05444365_11833</name>
</gene>
<organism evidence="9 10">
    <name type="scientific">Micromonospora pattaloongensis</name>
    <dbReference type="NCBI Taxonomy" id="405436"/>
    <lineage>
        <taxon>Bacteria</taxon>
        <taxon>Bacillati</taxon>
        <taxon>Actinomycetota</taxon>
        <taxon>Actinomycetes</taxon>
        <taxon>Micromonosporales</taxon>
        <taxon>Micromonosporaceae</taxon>
        <taxon>Micromonospora</taxon>
    </lineage>
</organism>
<dbReference type="AlphaFoldDB" id="A0A1H3T6V9"/>
<dbReference type="RefSeq" id="WP_091562878.1">
    <property type="nucleotide sequence ID" value="NZ_FNPH01000018.1"/>
</dbReference>
<feature type="region of interest" description="Disordered" evidence="7">
    <location>
        <begin position="1"/>
        <end position="36"/>
    </location>
</feature>
<dbReference type="GO" id="GO:0000976">
    <property type="term" value="F:transcription cis-regulatory region binding"/>
    <property type="evidence" value="ECO:0007669"/>
    <property type="project" value="TreeGrafter"/>
</dbReference>
<keyword evidence="1" id="KW-0597">Phosphoprotein</keyword>
<dbReference type="GO" id="GO:0032993">
    <property type="term" value="C:protein-DNA complex"/>
    <property type="evidence" value="ECO:0007669"/>
    <property type="project" value="TreeGrafter"/>
</dbReference>
<dbReference type="SMART" id="SM00862">
    <property type="entry name" value="Trans_reg_C"/>
    <property type="match status" value="1"/>
</dbReference>
<dbReference type="Gene3D" id="1.10.10.10">
    <property type="entry name" value="Winged helix-like DNA-binding domain superfamily/Winged helix DNA-binding domain"/>
    <property type="match status" value="1"/>
</dbReference>
<keyword evidence="2" id="KW-0902">Two-component regulatory system</keyword>
<dbReference type="InterPro" id="IPR039420">
    <property type="entry name" value="WalR-like"/>
</dbReference>
<feature type="compositionally biased region" description="Pro residues" evidence="7">
    <location>
        <begin position="89"/>
        <end position="108"/>
    </location>
</feature>
<dbReference type="PROSITE" id="PS51755">
    <property type="entry name" value="OMPR_PHOB"/>
    <property type="match status" value="1"/>
</dbReference>
<keyword evidence="4 6" id="KW-0238">DNA-binding</keyword>
<evidence type="ECO:0000256" key="7">
    <source>
        <dbReference type="SAM" id="MobiDB-lite"/>
    </source>
</evidence>
<dbReference type="GO" id="GO:0000156">
    <property type="term" value="F:phosphorelay response regulator activity"/>
    <property type="evidence" value="ECO:0007669"/>
    <property type="project" value="TreeGrafter"/>
</dbReference>
<keyword evidence="10" id="KW-1185">Reference proteome</keyword>
<feature type="region of interest" description="Disordered" evidence="7">
    <location>
        <begin position="85"/>
        <end position="111"/>
    </location>
</feature>
<keyword evidence="3" id="KW-0805">Transcription regulation</keyword>
<dbReference type="EMBL" id="FNPH01000018">
    <property type="protein sequence ID" value="SDZ45591.1"/>
    <property type="molecule type" value="Genomic_DNA"/>
</dbReference>
<evidence type="ECO:0000313" key="10">
    <source>
        <dbReference type="Proteomes" id="UP000242415"/>
    </source>
</evidence>
<name>A0A1H3T6V9_9ACTN</name>
<dbReference type="InterPro" id="IPR036388">
    <property type="entry name" value="WH-like_DNA-bd_sf"/>
</dbReference>